<keyword evidence="9" id="KW-0053">Apoptosis</keyword>
<dbReference type="AlphaFoldDB" id="A0A8J1IZE4"/>
<keyword evidence="11" id="KW-0720">Serine protease</keyword>
<dbReference type="RefSeq" id="XP_031750958.1">
    <property type="nucleotide sequence ID" value="XM_031895098.1"/>
</dbReference>
<dbReference type="GO" id="GO:0031966">
    <property type="term" value="C:mitochondrial membrane"/>
    <property type="evidence" value="ECO:0007669"/>
    <property type="project" value="UniProtKB-SubCell"/>
</dbReference>
<dbReference type="SUPFAM" id="SSF50494">
    <property type="entry name" value="Trypsin-like serine proteases"/>
    <property type="match status" value="1"/>
</dbReference>
<evidence type="ECO:0000256" key="7">
    <source>
        <dbReference type="ARBA" id="ARBA00022670"/>
    </source>
</evidence>
<evidence type="ECO:0000256" key="11">
    <source>
        <dbReference type="ARBA" id="ARBA00022825"/>
    </source>
</evidence>
<evidence type="ECO:0000256" key="15">
    <source>
        <dbReference type="ARBA" id="ARBA00023136"/>
    </source>
</evidence>
<keyword evidence="16" id="KW-0865">Zymogen</keyword>
<dbReference type="Xenbase" id="XB-GENE-6044196">
    <property type="gene designation" value="htra2"/>
</dbReference>
<keyword evidence="12" id="KW-0809">Transit peptide</keyword>
<evidence type="ECO:0000256" key="8">
    <source>
        <dbReference type="ARBA" id="ARBA00022692"/>
    </source>
</evidence>
<keyword evidence="18" id="KW-1185">Reference proteome</keyword>
<evidence type="ECO:0000256" key="4">
    <source>
        <dbReference type="ARBA" id="ARBA00010541"/>
    </source>
</evidence>
<dbReference type="InterPro" id="IPR041489">
    <property type="entry name" value="PDZ_6"/>
</dbReference>
<dbReference type="AGR" id="Xenbase:XB-GENE-6044196"/>
<comment type="subcellular location">
    <subcellularLocation>
        <location evidence="3">Mitochondrion intermembrane space</location>
    </subcellularLocation>
    <subcellularLocation>
        <location evidence="2">Mitochondrion membrane</location>
        <topology evidence="2">Single-pass membrane protein</topology>
    </subcellularLocation>
</comment>
<evidence type="ECO:0000313" key="19">
    <source>
        <dbReference type="RefSeq" id="XP_031750958.1"/>
    </source>
</evidence>
<proteinExistence type="inferred from homology"/>
<evidence type="ECO:0000256" key="2">
    <source>
        <dbReference type="ARBA" id="ARBA00004304"/>
    </source>
</evidence>
<dbReference type="SUPFAM" id="SSF50156">
    <property type="entry name" value="PDZ domain-like"/>
    <property type="match status" value="1"/>
</dbReference>
<gene>
    <name evidence="19 20" type="primary">htra2</name>
</gene>
<keyword evidence="13" id="KW-1133">Transmembrane helix</keyword>
<dbReference type="PANTHER" id="PTHR22939:SF127">
    <property type="entry name" value="SERINE PROTEASE HTRA2, MITOCHONDRIAL"/>
    <property type="match status" value="1"/>
</dbReference>
<dbReference type="Proteomes" id="UP000008143">
    <property type="component" value="Chromosome 1"/>
</dbReference>
<evidence type="ECO:0000313" key="18">
    <source>
        <dbReference type="Proteomes" id="UP000008143"/>
    </source>
</evidence>
<dbReference type="PANTHER" id="PTHR22939">
    <property type="entry name" value="SERINE PROTEASE FAMILY S1C HTRA-RELATED"/>
    <property type="match status" value="1"/>
</dbReference>
<evidence type="ECO:0000256" key="5">
    <source>
        <dbReference type="ARBA" id="ARBA00013033"/>
    </source>
</evidence>
<dbReference type="EC" id="3.4.21.108" evidence="5"/>
<dbReference type="GO" id="GO:0005758">
    <property type="term" value="C:mitochondrial intermembrane space"/>
    <property type="evidence" value="ECO:0007669"/>
    <property type="project" value="UniProtKB-SubCell"/>
</dbReference>
<comment type="catalytic activity">
    <reaction evidence="1">
        <text>Cleavage of non-polar aliphatic amino-acids at the P1 position, with a preference for Val, Ile and Met. At the P2 and P3 positions, Arg is selected most strongly with a secondary preference for other hydrophilic residues.</text>
        <dbReference type="EC" id="3.4.21.108"/>
    </reaction>
</comment>
<dbReference type="Pfam" id="PF17820">
    <property type="entry name" value="PDZ_6"/>
    <property type="match status" value="1"/>
</dbReference>
<dbReference type="PRINTS" id="PR00834">
    <property type="entry name" value="PROTEASES2C"/>
</dbReference>
<keyword evidence="8" id="KW-0812">Transmembrane</keyword>
<dbReference type="GeneID" id="100492982"/>
<dbReference type="CDD" id="cd06785">
    <property type="entry name" value="cpPDZ_HtrA-like"/>
    <property type="match status" value="1"/>
</dbReference>
<dbReference type="FunFam" id="2.40.10.120:FF:000004">
    <property type="entry name" value="Serine protease HTRA2, mitochondrial"/>
    <property type="match status" value="1"/>
</dbReference>
<dbReference type="GO" id="GO:0005739">
    <property type="term" value="C:mitochondrion"/>
    <property type="evidence" value="ECO:0000318"/>
    <property type="project" value="GO_Central"/>
</dbReference>
<evidence type="ECO:0000256" key="12">
    <source>
        <dbReference type="ARBA" id="ARBA00022946"/>
    </source>
</evidence>
<evidence type="ECO:0000256" key="3">
    <source>
        <dbReference type="ARBA" id="ARBA00004569"/>
    </source>
</evidence>
<dbReference type="OrthoDB" id="4217619at2759"/>
<organism evidence="18 19">
    <name type="scientific">Xenopus tropicalis</name>
    <name type="common">Western clawed frog</name>
    <name type="synonym">Silurana tropicalis</name>
    <dbReference type="NCBI Taxonomy" id="8364"/>
    <lineage>
        <taxon>Eukaryota</taxon>
        <taxon>Metazoa</taxon>
        <taxon>Chordata</taxon>
        <taxon>Craniata</taxon>
        <taxon>Vertebrata</taxon>
        <taxon>Euteleostomi</taxon>
        <taxon>Amphibia</taxon>
        <taxon>Batrachia</taxon>
        <taxon>Anura</taxon>
        <taxon>Pipoidea</taxon>
        <taxon>Pipidae</taxon>
        <taxon>Xenopodinae</taxon>
        <taxon>Xenopus</taxon>
        <taxon>Silurana</taxon>
    </lineage>
</organism>
<dbReference type="GO" id="GO:0004252">
    <property type="term" value="F:serine-type endopeptidase activity"/>
    <property type="evidence" value="ECO:0000318"/>
    <property type="project" value="GO_Central"/>
</dbReference>
<dbReference type="GO" id="GO:0007005">
    <property type="term" value="P:mitochondrion organization"/>
    <property type="evidence" value="ECO:0007669"/>
    <property type="project" value="UniProtKB-ARBA"/>
</dbReference>
<dbReference type="SMART" id="SM00228">
    <property type="entry name" value="PDZ"/>
    <property type="match status" value="1"/>
</dbReference>
<dbReference type="PROSITE" id="PS50106">
    <property type="entry name" value="PDZ"/>
    <property type="match status" value="1"/>
</dbReference>
<evidence type="ECO:0000256" key="9">
    <source>
        <dbReference type="ARBA" id="ARBA00022703"/>
    </source>
</evidence>
<dbReference type="InterPro" id="IPR036034">
    <property type="entry name" value="PDZ_sf"/>
</dbReference>
<dbReference type="KEGG" id="xtr:100492982"/>
<keyword evidence="15" id="KW-0472">Membrane</keyword>
<dbReference type="OMA" id="IMSPEGY"/>
<dbReference type="Gene3D" id="2.30.42.10">
    <property type="match status" value="1"/>
</dbReference>
<evidence type="ECO:0000259" key="17">
    <source>
        <dbReference type="PROSITE" id="PS50106"/>
    </source>
</evidence>
<dbReference type="InterPro" id="IPR001478">
    <property type="entry name" value="PDZ"/>
</dbReference>
<protein>
    <recommendedName>
        <fullName evidence="6">Serine protease HTRA2, mitochondrial</fullName>
        <ecNumber evidence="5">3.4.21.108</ecNumber>
    </recommendedName>
</protein>
<dbReference type="GO" id="GO:0012501">
    <property type="term" value="P:programmed cell death"/>
    <property type="evidence" value="ECO:0000318"/>
    <property type="project" value="GO_Central"/>
</dbReference>
<dbReference type="InterPro" id="IPR001940">
    <property type="entry name" value="Peptidase_S1C"/>
</dbReference>
<evidence type="ECO:0000313" key="20">
    <source>
        <dbReference type="Xenbase" id="XB-GENE-6044196"/>
    </source>
</evidence>
<evidence type="ECO:0000256" key="6">
    <source>
        <dbReference type="ARBA" id="ARBA00016929"/>
    </source>
</evidence>
<evidence type="ECO:0000256" key="14">
    <source>
        <dbReference type="ARBA" id="ARBA00023128"/>
    </source>
</evidence>
<evidence type="ECO:0000256" key="13">
    <source>
        <dbReference type="ARBA" id="ARBA00022989"/>
    </source>
</evidence>
<dbReference type="InterPro" id="IPR009003">
    <property type="entry name" value="Peptidase_S1_PA"/>
</dbReference>
<dbReference type="GO" id="GO:0006508">
    <property type="term" value="P:proteolysis"/>
    <property type="evidence" value="ECO:0000318"/>
    <property type="project" value="GO_Central"/>
</dbReference>
<dbReference type="GO" id="GO:0043065">
    <property type="term" value="P:positive regulation of apoptotic process"/>
    <property type="evidence" value="ECO:0000318"/>
    <property type="project" value="GO_Central"/>
</dbReference>
<dbReference type="GO" id="GO:0006915">
    <property type="term" value="P:apoptotic process"/>
    <property type="evidence" value="ECO:0007669"/>
    <property type="project" value="UniProtKB-KW"/>
</dbReference>
<dbReference type="CTD" id="27429"/>
<sequence>MAAFLVRLGWMGRGIRIVGGHRWLQALGTDRTSCGAMHTGAPGKEGVGQGLRGVHTGAPGKEGVGGSSGRGPWLAAGTVLGAGLGLWLWAHEGPAGGELRAAKPDTEGPNLGPPRNGGRKYFNFIADVAERTAPAVVNIEILDRHPFSRREVAVSSGSGFLVSPDGLIVTNAHVVANRRRVRVKLSNGESYEAAVRDVDPATDIATIKINPKVPLPTLRLGRSAEIRQGEFVVAMGSPFSLQNTITSGIVSSVQRGGHELGLANRDMEYIQTDAAIDFGNSGGPLVNLDGEVIGINTMKVVPGISFAIPSDRVREFLQHGEKRRSQGSLLGSSEVKRRYIGVMMLTLTPKILAELKFRDPSFPDVSHGVLIHKVIVGSPAHESGLRAGDVVLEINAKRAMTSEDIYDAVHTHPKLTMIVRRGSESLMVTVIPECTE</sequence>
<evidence type="ECO:0000256" key="1">
    <source>
        <dbReference type="ARBA" id="ARBA00001760"/>
    </source>
</evidence>
<dbReference type="Gene3D" id="2.40.10.120">
    <property type="match status" value="1"/>
</dbReference>
<keyword evidence="7 19" id="KW-0645">Protease</keyword>
<dbReference type="Pfam" id="PF13365">
    <property type="entry name" value="Trypsin_2"/>
    <property type="match status" value="1"/>
</dbReference>
<evidence type="ECO:0000256" key="10">
    <source>
        <dbReference type="ARBA" id="ARBA00022801"/>
    </source>
</evidence>
<keyword evidence="10" id="KW-0378">Hydrolase</keyword>
<accession>A0A8J1IZE4</accession>
<evidence type="ECO:0000256" key="16">
    <source>
        <dbReference type="ARBA" id="ARBA00023145"/>
    </source>
</evidence>
<name>A0A8J1IZE4_XENTR</name>
<comment type="similarity">
    <text evidence="4">Belongs to the peptidase S1C family.</text>
</comment>
<keyword evidence="14" id="KW-0496">Mitochondrion</keyword>
<feature type="domain" description="PDZ" evidence="17">
    <location>
        <begin position="368"/>
        <end position="409"/>
    </location>
</feature>
<reference evidence="19" key="1">
    <citation type="submission" date="2025-08" db="UniProtKB">
        <authorList>
            <consortium name="RefSeq"/>
        </authorList>
    </citation>
    <scope>IDENTIFICATION</scope>
    <source>
        <strain evidence="19">Nigerian</strain>
        <tissue evidence="19">Liver and blood</tissue>
    </source>
</reference>